<accession>A0A9P0YM97</accession>
<dbReference type="InterPro" id="IPR003388">
    <property type="entry name" value="Reticulon"/>
</dbReference>
<keyword evidence="9" id="KW-1185">Reference proteome</keyword>
<dbReference type="AlphaFoldDB" id="A0A9P0YM97"/>
<dbReference type="GO" id="GO:0005789">
    <property type="term" value="C:endoplasmic reticulum membrane"/>
    <property type="evidence" value="ECO:0007669"/>
    <property type="project" value="UniProtKB-SubCell"/>
</dbReference>
<evidence type="ECO:0000259" key="7">
    <source>
        <dbReference type="PROSITE" id="PS50845"/>
    </source>
</evidence>
<evidence type="ECO:0000256" key="4">
    <source>
        <dbReference type="ARBA" id="ARBA00022989"/>
    </source>
</evidence>
<feature type="transmembrane region" description="Helical" evidence="6">
    <location>
        <begin position="67"/>
        <end position="87"/>
    </location>
</feature>
<keyword evidence="2 6" id="KW-0812">Transmembrane</keyword>
<evidence type="ECO:0000313" key="8">
    <source>
        <dbReference type="EMBL" id="CAH9068074.1"/>
    </source>
</evidence>
<dbReference type="OrthoDB" id="567788at2759"/>
<dbReference type="PANTHER" id="PTHR10994">
    <property type="entry name" value="RETICULON"/>
    <property type="match status" value="1"/>
</dbReference>
<keyword evidence="4 6" id="KW-1133">Transmembrane helix</keyword>
<evidence type="ECO:0000256" key="1">
    <source>
        <dbReference type="ARBA" id="ARBA00004477"/>
    </source>
</evidence>
<feature type="transmembrane region" description="Helical" evidence="6">
    <location>
        <begin position="138"/>
        <end position="156"/>
    </location>
</feature>
<proteinExistence type="predicted"/>
<feature type="domain" description="Reticulon" evidence="7">
    <location>
        <begin position="35"/>
        <end position="205"/>
    </location>
</feature>
<dbReference type="Proteomes" id="UP001152484">
    <property type="component" value="Unassembled WGS sequence"/>
</dbReference>
<dbReference type="GO" id="GO:0009617">
    <property type="term" value="P:response to bacterium"/>
    <property type="evidence" value="ECO:0007669"/>
    <property type="project" value="InterPro"/>
</dbReference>
<comment type="caution">
    <text evidence="8">The sequence shown here is derived from an EMBL/GenBank/DDBJ whole genome shotgun (WGS) entry which is preliminary data.</text>
</comment>
<sequence>MKSEGPSSKFLKMGSSDRLFNRQRSLHQILGGGLVADVILWRRKNVSEGILAITLFSWVVFERSGYTLLSLTSSVFLLLLGILFLWAKSAAVLNRPPPPIPHLHISEERVKEAAVFIYGHINTLLSAFEDIALGRDTVLFINVGSVLLLVSVIGLMTDFLTLGYTGVAIMLTLPALYEKYEDRIDKYVWKTYRKLQSFYLKLDAERTTCKIRNWIVDTKFD</sequence>
<evidence type="ECO:0000256" key="2">
    <source>
        <dbReference type="ARBA" id="ARBA00022692"/>
    </source>
</evidence>
<keyword evidence="5 6" id="KW-0472">Membrane</keyword>
<gene>
    <name evidence="8" type="ORF">CEURO_LOCUS2711</name>
</gene>
<protein>
    <recommendedName>
        <fullName evidence="6">Reticulon-like protein</fullName>
    </recommendedName>
</protein>
<evidence type="ECO:0000256" key="3">
    <source>
        <dbReference type="ARBA" id="ARBA00022824"/>
    </source>
</evidence>
<name>A0A9P0YM97_CUSEU</name>
<dbReference type="Pfam" id="PF02453">
    <property type="entry name" value="Reticulon"/>
    <property type="match status" value="1"/>
</dbReference>
<evidence type="ECO:0000256" key="5">
    <source>
        <dbReference type="ARBA" id="ARBA00023136"/>
    </source>
</evidence>
<dbReference type="EMBL" id="CAMAPE010000005">
    <property type="protein sequence ID" value="CAH9068074.1"/>
    <property type="molecule type" value="Genomic_DNA"/>
</dbReference>
<reference evidence="8" key="1">
    <citation type="submission" date="2022-07" db="EMBL/GenBank/DDBJ databases">
        <authorList>
            <person name="Macas J."/>
            <person name="Novak P."/>
            <person name="Neumann P."/>
        </authorList>
    </citation>
    <scope>NUCLEOTIDE SEQUENCE</scope>
</reference>
<keyword evidence="3 6" id="KW-0256">Endoplasmic reticulum</keyword>
<organism evidence="8 9">
    <name type="scientific">Cuscuta europaea</name>
    <name type="common">European dodder</name>
    <dbReference type="NCBI Taxonomy" id="41803"/>
    <lineage>
        <taxon>Eukaryota</taxon>
        <taxon>Viridiplantae</taxon>
        <taxon>Streptophyta</taxon>
        <taxon>Embryophyta</taxon>
        <taxon>Tracheophyta</taxon>
        <taxon>Spermatophyta</taxon>
        <taxon>Magnoliopsida</taxon>
        <taxon>eudicotyledons</taxon>
        <taxon>Gunneridae</taxon>
        <taxon>Pentapetalae</taxon>
        <taxon>asterids</taxon>
        <taxon>lamiids</taxon>
        <taxon>Solanales</taxon>
        <taxon>Convolvulaceae</taxon>
        <taxon>Cuscuteae</taxon>
        <taxon>Cuscuta</taxon>
        <taxon>Cuscuta subgen. Cuscuta</taxon>
    </lineage>
</organism>
<feature type="transmembrane region" description="Helical" evidence="6">
    <location>
        <begin position="162"/>
        <end position="180"/>
    </location>
</feature>
<dbReference type="PROSITE" id="PS50845">
    <property type="entry name" value="RETICULON"/>
    <property type="match status" value="1"/>
</dbReference>
<dbReference type="InterPro" id="IPR045064">
    <property type="entry name" value="Reticulon-like"/>
</dbReference>
<evidence type="ECO:0000256" key="6">
    <source>
        <dbReference type="RuleBase" id="RU363132"/>
    </source>
</evidence>
<dbReference type="PANTHER" id="PTHR10994:SF65">
    <property type="entry name" value="RETICULON-LIKE PROTEIN B12"/>
    <property type="match status" value="1"/>
</dbReference>
<evidence type="ECO:0000313" key="9">
    <source>
        <dbReference type="Proteomes" id="UP001152484"/>
    </source>
</evidence>
<comment type="subcellular location">
    <subcellularLocation>
        <location evidence="1 6">Endoplasmic reticulum membrane</location>
        <topology evidence="1 6">Multi-pass membrane protein</topology>
    </subcellularLocation>
</comment>